<organism evidence="2 3">
    <name type="scientific">Aureococcus anophagefferens</name>
    <name type="common">Harmful bloom alga</name>
    <dbReference type="NCBI Taxonomy" id="44056"/>
    <lineage>
        <taxon>Eukaryota</taxon>
        <taxon>Sar</taxon>
        <taxon>Stramenopiles</taxon>
        <taxon>Ochrophyta</taxon>
        <taxon>Pelagophyceae</taxon>
        <taxon>Pelagomonadales</taxon>
        <taxon>Pelagomonadaceae</taxon>
        <taxon>Aureococcus</taxon>
    </lineage>
</organism>
<keyword evidence="3" id="KW-1185">Reference proteome</keyword>
<gene>
    <name evidence="2" type="ORF">SO694_00151063</name>
</gene>
<dbReference type="EMBL" id="JBBJCI010000029">
    <property type="protein sequence ID" value="KAK7254421.1"/>
    <property type="molecule type" value="Genomic_DNA"/>
</dbReference>
<feature type="compositionally biased region" description="Low complexity" evidence="1">
    <location>
        <begin position="419"/>
        <end position="431"/>
    </location>
</feature>
<evidence type="ECO:0000313" key="3">
    <source>
        <dbReference type="Proteomes" id="UP001363151"/>
    </source>
</evidence>
<accession>A0ABR1GEA7</accession>
<evidence type="ECO:0000313" key="2">
    <source>
        <dbReference type="EMBL" id="KAK7254421.1"/>
    </source>
</evidence>
<feature type="region of interest" description="Disordered" evidence="1">
    <location>
        <begin position="353"/>
        <end position="433"/>
    </location>
</feature>
<name>A0ABR1GEA7_AURAN</name>
<reference evidence="2 3" key="1">
    <citation type="submission" date="2024-03" db="EMBL/GenBank/DDBJ databases">
        <title>Aureococcus anophagefferens CCMP1851 and Kratosvirus quantuckense: Draft genome of a second virus-susceptible host strain in the model system.</title>
        <authorList>
            <person name="Chase E."/>
            <person name="Truchon A.R."/>
            <person name="Schepens W."/>
            <person name="Wilhelm S.W."/>
        </authorList>
    </citation>
    <scope>NUCLEOTIDE SEQUENCE [LARGE SCALE GENOMIC DNA]</scope>
    <source>
        <strain evidence="2 3">CCMP1851</strain>
    </source>
</reference>
<evidence type="ECO:0008006" key="4">
    <source>
        <dbReference type="Google" id="ProtNLM"/>
    </source>
</evidence>
<proteinExistence type="predicted"/>
<protein>
    <recommendedName>
        <fullName evidence="4">Peroxin/Ferlin domain-containing protein</fullName>
    </recommendedName>
</protein>
<sequence length="801" mass="86063">MVKAHTAEIVTHVETVKFAKRSEAEEAFQLLSWRHASVLFKKDSHGWWRVARSYGLAARVQRIVDKRAAERDAEDRDPRHLVASVVARRRRNAKARQFTVLELRFVARGEDGARVRRTVFAGVDRFVDALEAFGIDGGATAGFKREAEKAAHCCVNPDSDDEAPTLSAAATDMLEEAVYRFPYQIQLWLEAVAAVEAAVPALACDESGVSTYGGVARVASSALTVECLCAVLRGGGPDAAVAGNRGAGGALGFDGALDCPSLALSVDLPRCTLARLEALEAALEDAAAGAWILPVFPKRWVKRDFARFDDRLDRLEAADRTGMVRAYLQQVLCHVFPSLDAPGQAIVCEWLGGTPGDPRRPKRPRLSLVAGPSPDADAAAPVLERRRSSAATKRFQRHESDSSDDDERAAARARGRGRGAAADLAAPAGPSEAEKFEKTRAVLAVDAGDVAVAAFRGARGFGDAEKRPTRWFVSARVLAAGGVAFYEETRTVVARDLAAAASPYDFALPLPPGASLLFGLHRASGRQDRDFTLEAAALVSAEDFGGGDIGEDGESVLEVPLYDDEHDATGRVLLLGDPRIASRADFEKAEATLRRDAVLVYERRKDDPAAHTWSAFFCTAGGLACEGGADDAFCSADDGETMTGGAMLCGDYLGPEFEDETIQEVPPEATAPGLEIERADSPGPAGVARVDGGWIRLGCAVPLDADDPKAHVPRPASLDLAYGSFKKADEPEQDVTEDWHVAPDPDGDEHGWSYAAALRSDKWHGAAAPGRPYRRQIWHRFVRRPLRAYPVIDGALCGEPR</sequence>
<evidence type="ECO:0000256" key="1">
    <source>
        <dbReference type="SAM" id="MobiDB-lite"/>
    </source>
</evidence>
<dbReference type="Proteomes" id="UP001363151">
    <property type="component" value="Unassembled WGS sequence"/>
</dbReference>
<comment type="caution">
    <text evidence="2">The sequence shown here is derived from an EMBL/GenBank/DDBJ whole genome shotgun (WGS) entry which is preliminary data.</text>
</comment>